<sequence>MINGVALMCLRVLDLDEAKAFYVEKLGFDVAMDSVMDGFRWLVVTIPGEPPTPLMLVEPGAPLMDEVSAEHMREAIARGYYGLGALKTDDCRAAYEELAARGVEFTEEPHERFYGIDAAFRDPSGNFWRLTQPKPVAVPNGPGA</sequence>
<dbReference type="PANTHER" id="PTHR36437:SF2">
    <property type="entry name" value="GLYOXALASE_BLEOMYCIN RESISTANCE PROTEIN_DIOXYGENASE"/>
    <property type="match status" value="1"/>
</dbReference>
<keyword evidence="3" id="KW-1185">Reference proteome</keyword>
<dbReference type="InterPro" id="IPR004360">
    <property type="entry name" value="Glyas_Fos-R_dOase_dom"/>
</dbReference>
<dbReference type="InterPro" id="IPR037523">
    <property type="entry name" value="VOC_core"/>
</dbReference>
<dbReference type="Pfam" id="PF00903">
    <property type="entry name" value="Glyoxalase"/>
    <property type="match status" value="1"/>
</dbReference>
<evidence type="ECO:0000313" key="2">
    <source>
        <dbReference type="EMBL" id="MEA5454024.1"/>
    </source>
</evidence>
<gene>
    <name evidence="2" type="ORF">SPF06_04735</name>
</gene>
<organism evidence="2 3">
    <name type="scientific">Sinomonas terricola</name>
    <dbReference type="NCBI Taxonomy" id="3110330"/>
    <lineage>
        <taxon>Bacteria</taxon>
        <taxon>Bacillati</taxon>
        <taxon>Actinomycetota</taxon>
        <taxon>Actinomycetes</taxon>
        <taxon>Micrococcales</taxon>
        <taxon>Micrococcaceae</taxon>
        <taxon>Sinomonas</taxon>
    </lineage>
</organism>
<dbReference type="SUPFAM" id="SSF54593">
    <property type="entry name" value="Glyoxalase/Bleomycin resistance protein/Dihydroxybiphenyl dioxygenase"/>
    <property type="match status" value="1"/>
</dbReference>
<protein>
    <submittedName>
        <fullName evidence="2">VOC family protein</fullName>
    </submittedName>
</protein>
<evidence type="ECO:0000259" key="1">
    <source>
        <dbReference type="PROSITE" id="PS51819"/>
    </source>
</evidence>
<dbReference type="Gene3D" id="3.10.180.10">
    <property type="entry name" value="2,3-Dihydroxybiphenyl 1,2-Dioxygenase, domain 1"/>
    <property type="match status" value="1"/>
</dbReference>
<dbReference type="PANTHER" id="PTHR36437">
    <property type="entry name" value="GLYOXALASE/BLEOMYCIN RESISTANCE PROTEIN/DIOXYGENASE"/>
    <property type="match status" value="1"/>
</dbReference>
<name>A0ABU5T2Y4_9MICC</name>
<dbReference type="Proteomes" id="UP001304769">
    <property type="component" value="Unassembled WGS sequence"/>
</dbReference>
<feature type="domain" description="VOC" evidence="1">
    <location>
        <begin position="1"/>
        <end position="133"/>
    </location>
</feature>
<accession>A0ABU5T2Y4</accession>
<comment type="caution">
    <text evidence="2">The sequence shown here is derived from an EMBL/GenBank/DDBJ whole genome shotgun (WGS) entry which is preliminary data.</text>
</comment>
<evidence type="ECO:0000313" key="3">
    <source>
        <dbReference type="Proteomes" id="UP001304769"/>
    </source>
</evidence>
<dbReference type="PROSITE" id="PS51819">
    <property type="entry name" value="VOC"/>
    <property type="match status" value="1"/>
</dbReference>
<proteinExistence type="predicted"/>
<reference evidence="2 3" key="1">
    <citation type="submission" date="2023-12" db="EMBL/GenBank/DDBJ databases">
        <title>Sinomonas terricola sp. nov, isolated from litchi orchard soil in Guangdong, PR China.</title>
        <authorList>
            <person name="Jiaxin W."/>
            <person name="Yang Z."/>
            <person name="Honghui Z."/>
        </authorList>
    </citation>
    <scope>NUCLEOTIDE SEQUENCE [LARGE SCALE GENOMIC DNA]</scope>
    <source>
        <strain evidence="2 3">JGH33</strain>
    </source>
</reference>
<dbReference type="RefSeq" id="WP_323277815.1">
    <property type="nucleotide sequence ID" value="NZ_JAYGGQ010000002.1"/>
</dbReference>
<dbReference type="EMBL" id="JAYGGQ010000002">
    <property type="protein sequence ID" value="MEA5454024.1"/>
    <property type="molecule type" value="Genomic_DNA"/>
</dbReference>
<dbReference type="InterPro" id="IPR029068">
    <property type="entry name" value="Glyas_Bleomycin-R_OHBP_Dase"/>
</dbReference>